<dbReference type="EMBL" id="LNFP01001709">
    <property type="protein sequence ID" value="KUF85269.1"/>
    <property type="molecule type" value="Genomic_DNA"/>
</dbReference>
<feature type="compositionally biased region" description="Acidic residues" evidence="1">
    <location>
        <begin position="79"/>
        <end position="99"/>
    </location>
</feature>
<protein>
    <recommendedName>
        <fullName evidence="7">RxLR effector protein</fullName>
    </recommendedName>
</protein>
<evidence type="ECO:0000313" key="6">
    <source>
        <dbReference type="Proteomes" id="UP000054636"/>
    </source>
</evidence>
<gene>
    <name evidence="4" type="ORF">AM587_10001597</name>
    <name evidence="3" type="ORF">AM588_10000865</name>
</gene>
<feature type="chain" id="PRO_5010443847" description="RxLR effector protein" evidence="2">
    <location>
        <begin position="21"/>
        <end position="157"/>
    </location>
</feature>
<sequence length="157" mass="17628">MRVQCLAVVAALSFVSSADGLHVVPNSAKSASLRAPAEARYQPYVEGKTDRFLVSESKNDVATEDSTKYAFSTLKDDNDMLQDDDQDEDEDESETEGNEGEERFSFKRRKKKKKKKKHKETPTPTPALNSTATPTPTPTPSPGRIDRLVSWFDRRFD</sequence>
<organism evidence="3 6">
    <name type="scientific">Phytophthora nicotianae</name>
    <name type="common">Potato buckeye rot agent</name>
    <name type="synonym">Phytophthora parasitica</name>
    <dbReference type="NCBI Taxonomy" id="4792"/>
    <lineage>
        <taxon>Eukaryota</taxon>
        <taxon>Sar</taxon>
        <taxon>Stramenopiles</taxon>
        <taxon>Oomycota</taxon>
        <taxon>Peronosporomycetes</taxon>
        <taxon>Peronosporales</taxon>
        <taxon>Peronosporaceae</taxon>
        <taxon>Phytophthora</taxon>
    </lineage>
</organism>
<dbReference type="STRING" id="4790.A0A0W8CMS0"/>
<dbReference type="OrthoDB" id="124526at2759"/>
<feature type="compositionally biased region" description="Basic and acidic residues" evidence="1">
    <location>
        <begin position="56"/>
        <end position="67"/>
    </location>
</feature>
<dbReference type="Proteomes" id="UP000054636">
    <property type="component" value="Unassembled WGS sequence"/>
</dbReference>
<proteinExistence type="predicted"/>
<keyword evidence="2" id="KW-0732">Signal</keyword>
<feature type="region of interest" description="Disordered" evidence="1">
    <location>
        <begin position="56"/>
        <end position="157"/>
    </location>
</feature>
<feature type="compositionally biased region" description="Basic and acidic residues" evidence="1">
    <location>
        <begin position="144"/>
        <end position="157"/>
    </location>
</feature>
<evidence type="ECO:0008006" key="7">
    <source>
        <dbReference type="Google" id="ProtNLM"/>
    </source>
</evidence>
<dbReference type="EMBL" id="LNFO01001752">
    <property type="protein sequence ID" value="KUF88956.1"/>
    <property type="molecule type" value="Genomic_DNA"/>
</dbReference>
<evidence type="ECO:0000313" key="5">
    <source>
        <dbReference type="Proteomes" id="UP000052943"/>
    </source>
</evidence>
<evidence type="ECO:0000313" key="3">
    <source>
        <dbReference type="EMBL" id="KUF85269.1"/>
    </source>
</evidence>
<feature type="signal peptide" evidence="2">
    <location>
        <begin position="1"/>
        <end position="20"/>
    </location>
</feature>
<comment type="caution">
    <text evidence="3">The sequence shown here is derived from an EMBL/GenBank/DDBJ whole genome shotgun (WGS) entry which is preliminary data.</text>
</comment>
<accession>A0A0W8CMS0</accession>
<evidence type="ECO:0000256" key="1">
    <source>
        <dbReference type="SAM" id="MobiDB-lite"/>
    </source>
</evidence>
<evidence type="ECO:0000313" key="4">
    <source>
        <dbReference type="EMBL" id="KUF88956.1"/>
    </source>
</evidence>
<reference evidence="5 6" key="1">
    <citation type="submission" date="2015-11" db="EMBL/GenBank/DDBJ databases">
        <title>Genomes and virulence difference between two physiological races of Phytophthora nicotianae.</title>
        <authorList>
            <person name="Liu H."/>
            <person name="Ma X."/>
            <person name="Yu H."/>
            <person name="Fang D."/>
            <person name="Li Y."/>
            <person name="Wang X."/>
            <person name="Wang W."/>
            <person name="Dong Y."/>
            <person name="Xiao B."/>
        </authorList>
    </citation>
    <scope>NUCLEOTIDE SEQUENCE [LARGE SCALE GENOMIC DNA]</scope>
    <source>
        <strain evidence="5">race 0</strain>
        <strain evidence="4">Race 0</strain>
        <strain evidence="6">race 1</strain>
        <strain evidence="3">Race 1</strain>
    </source>
</reference>
<evidence type="ECO:0000256" key="2">
    <source>
        <dbReference type="SAM" id="SignalP"/>
    </source>
</evidence>
<feature type="compositionally biased region" description="Basic residues" evidence="1">
    <location>
        <begin position="106"/>
        <end position="119"/>
    </location>
</feature>
<dbReference type="AlphaFoldDB" id="A0A0W8CMS0"/>
<name>A0A0W8CMS0_PHYNI</name>
<dbReference type="Proteomes" id="UP000052943">
    <property type="component" value="Unassembled WGS sequence"/>
</dbReference>